<keyword evidence="3" id="KW-1185">Reference proteome</keyword>
<name>A0ABZ2JZ43_9BACT</name>
<dbReference type="PROSITE" id="PS51819">
    <property type="entry name" value="VOC"/>
    <property type="match status" value="1"/>
</dbReference>
<dbReference type="PANTHER" id="PTHR36437:SF2">
    <property type="entry name" value="GLYOXALASE_BLEOMYCIN RESISTANCE PROTEIN_DIOXYGENASE"/>
    <property type="match status" value="1"/>
</dbReference>
<dbReference type="RefSeq" id="WP_394841688.1">
    <property type="nucleotide sequence ID" value="NZ_CP089982.1"/>
</dbReference>
<protein>
    <submittedName>
        <fullName evidence="2">VOC family protein</fullName>
    </submittedName>
</protein>
<dbReference type="InterPro" id="IPR037523">
    <property type="entry name" value="VOC_core"/>
</dbReference>
<feature type="domain" description="VOC" evidence="1">
    <location>
        <begin position="4"/>
        <end position="134"/>
    </location>
</feature>
<dbReference type="SUPFAM" id="SSF54593">
    <property type="entry name" value="Glyoxalase/Bleomycin resistance protein/Dihydroxybiphenyl dioxygenase"/>
    <property type="match status" value="1"/>
</dbReference>
<proteinExistence type="predicted"/>
<sequence length="135" mass="15275">MIQRLGIASVYVLDQERAKAFYTEKLGFEVRTDVTMGNFRWIEVGPKGQPDLSITLMAIEAGMKWSKETADTVRELVKKGTFGFGAFHTDDCRKTYAELKARGVVFEGEPQDRPYGVESVFQDDSGNWFALVQPR</sequence>
<dbReference type="Proteomes" id="UP001379533">
    <property type="component" value="Chromosome"/>
</dbReference>
<dbReference type="EMBL" id="CP089982">
    <property type="protein sequence ID" value="WXA91069.1"/>
    <property type="molecule type" value="Genomic_DNA"/>
</dbReference>
<evidence type="ECO:0000313" key="3">
    <source>
        <dbReference type="Proteomes" id="UP001379533"/>
    </source>
</evidence>
<dbReference type="Gene3D" id="3.10.180.10">
    <property type="entry name" value="2,3-Dihydroxybiphenyl 1,2-Dioxygenase, domain 1"/>
    <property type="match status" value="1"/>
</dbReference>
<evidence type="ECO:0000259" key="1">
    <source>
        <dbReference type="PROSITE" id="PS51819"/>
    </source>
</evidence>
<gene>
    <name evidence="2" type="ORF">LZC95_32020</name>
</gene>
<dbReference type="InterPro" id="IPR004360">
    <property type="entry name" value="Glyas_Fos-R_dOase_dom"/>
</dbReference>
<reference evidence="2 3" key="1">
    <citation type="submission" date="2021-12" db="EMBL/GenBank/DDBJ databases">
        <title>Discovery of the Pendulisporaceae a myxobacterial family with distinct sporulation behavior and unique specialized metabolism.</title>
        <authorList>
            <person name="Garcia R."/>
            <person name="Popoff A."/>
            <person name="Bader C.D."/>
            <person name="Loehr J."/>
            <person name="Walesch S."/>
            <person name="Walt C."/>
            <person name="Boldt J."/>
            <person name="Bunk B."/>
            <person name="Haeckl F.J.F.P.J."/>
            <person name="Gunesch A.P."/>
            <person name="Birkelbach J."/>
            <person name="Nuebel U."/>
            <person name="Pietschmann T."/>
            <person name="Bach T."/>
            <person name="Mueller R."/>
        </authorList>
    </citation>
    <scope>NUCLEOTIDE SEQUENCE [LARGE SCALE GENOMIC DNA]</scope>
    <source>
        <strain evidence="2 3">MSr12523</strain>
    </source>
</reference>
<dbReference type="PANTHER" id="PTHR36437">
    <property type="entry name" value="GLYOXALASE/BLEOMYCIN RESISTANCE PROTEIN/DIOXYGENASE"/>
    <property type="match status" value="1"/>
</dbReference>
<accession>A0ABZ2JZ43</accession>
<evidence type="ECO:0000313" key="2">
    <source>
        <dbReference type="EMBL" id="WXA91069.1"/>
    </source>
</evidence>
<dbReference type="CDD" id="cd07263">
    <property type="entry name" value="VOC_like"/>
    <property type="match status" value="1"/>
</dbReference>
<dbReference type="Pfam" id="PF00903">
    <property type="entry name" value="Glyoxalase"/>
    <property type="match status" value="1"/>
</dbReference>
<dbReference type="InterPro" id="IPR029068">
    <property type="entry name" value="Glyas_Bleomycin-R_OHBP_Dase"/>
</dbReference>
<organism evidence="2 3">
    <name type="scientific">Pendulispora brunnea</name>
    <dbReference type="NCBI Taxonomy" id="2905690"/>
    <lineage>
        <taxon>Bacteria</taxon>
        <taxon>Pseudomonadati</taxon>
        <taxon>Myxococcota</taxon>
        <taxon>Myxococcia</taxon>
        <taxon>Myxococcales</taxon>
        <taxon>Sorangiineae</taxon>
        <taxon>Pendulisporaceae</taxon>
        <taxon>Pendulispora</taxon>
    </lineage>
</organism>